<dbReference type="Proteomes" id="UP000473525">
    <property type="component" value="Unassembled WGS sequence"/>
</dbReference>
<dbReference type="AlphaFoldDB" id="A0A6L6Y2I4"/>
<feature type="active site" description="Charge relay system" evidence="1">
    <location>
        <position position="302"/>
    </location>
</feature>
<feature type="active site" description="Nucleophile" evidence="1">
    <location>
        <position position="186"/>
    </location>
</feature>
<dbReference type="SUPFAM" id="SSF53474">
    <property type="entry name" value="alpha/beta-Hydrolases"/>
    <property type="match status" value="1"/>
</dbReference>
<feature type="active site" description="Charge relay system" evidence="1">
    <location>
        <position position="273"/>
    </location>
</feature>
<feature type="domain" description="Acetyl xylan esterase" evidence="4">
    <location>
        <begin position="1"/>
        <end position="318"/>
    </location>
</feature>
<comment type="caution">
    <text evidence="5">The sequence shown here is derived from an EMBL/GenBank/DDBJ whole genome shotgun (WGS) entry which is preliminary data.</text>
</comment>
<gene>
    <name evidence="5" type="ORF">GON03_21765</name>
</gene>
<evidence type="ECO:0000256" key="2">
    <source>
        <dbReference type="PIRSR" id="PIRSR639069-2"/>
    </source>
</evidence>
<name>A0A6L6Y2I4_9ACTN</name>
<feature type="region of interest" description="Disordered" evidence="3">
    <location>
        <begin position="123"/>
        <end position="143"/>
    </location>
</feature>
<organism evidence="5 6">
    <name type="scientific">Nocardioides agri</name>
    <dbReference type="NCBI Taxonomy" id="2682843"/>
    <lineage>
        <taxon>Bacteria</taxon>
        <taxon>Bacillati</taxon>
        <taxon>Actinomycetota</taxon>
        <taxon>Actinomycetes</taxon>
        <taxon>Propionibacteriales</taxon>
        <taxon>Nocardioidaceae</taxon>
        <taxon>Nocardioides</taxon>
    </lineage>
</organism>
<evidence type="ECO:0000259" key="4">
    <source>
        <dbReference type="Pfam" id="PF05448"/>
    </source>
</evidence>
<feature type="binding site" evidence="2">
    <location>
        <position position="92"/>
    </location>
    <ligand>
        <name>substrate</name>
    </ligand>
</feature>
<dbReference type="PANTHER" id="PTHR40111">
    <property type="entry name" value="CEPHALOSPORIN-C DEACETYLASE"/>
    <property type="match status" value="1"/>
</dbReference>
<evidence type="ECO:0000313" key="5">
    <source>
        <dbReference type="EMBL" id="MVQ51815.1"/>
    </source>
</evidence>
<evidence type="ECO:0000256" key="3">
    <source>
        <dbReference type="SAM" id="MobiDB-lite"/>
    </source>
</evidence>
<dbReference type="PANTHER" id="PTHR40111:SF1">
    <property type="entry name" value="CEPHALOSPORIN-C DEACETYLASE"/>
    <property type="match status" value="1"/>
</dbReference>
<dbReference type="Pfam" id="PF05448">
    <property type="entry name" value="AXE1"/>
    <property type="match status" value="1"/>
</dbReference>
<dbReference type="Gene3D" id="3.40.50.1820">
    <property type="entry name" value="alpha/beta hydrolase"/>
    <property type="match status" value="1"/>
</dbReference>
<evidence type="ECO:0000256" key="1">
    <source>
        <dbReference type="PIRSR" id="PIRSR639069-1"/>
    </source>
</evidence>
<evidence type="ECO:0000313" key="6">
    <source>
        <dbReference type="Proteomes" id="UP000473525"/>
    </source>
</evidence>
<dbReference type="GO" id="GO:0052689">
    <property type="term" value="F:carboxylic ester hydrolase activity"/>
    <property type="evidence" value="ECO:0007669"/>
    <property type="project" value="TreeGrafter"/>
</dbReference>
<accession>A0A6L6Y2I4</accession>
<proteinExistence type="predicted"/>
<dbReference type="GO" id="GO:0005976">
    <property type="term" value="P:polysaccharide metabolic process"/>
    <property type="evidence" value="ECO:0007669"/>
    <property type="project" value="TreeGrafter"/>
</dbReference>
<dbReference type="InterPro" id="IPR008391">
    <property type="entry name" value="AXE1_dom"/>
</dbReference>
<reference evidence="5 6" key="1">
    <citation type="submission" date="2019-12" db="EMBL/GenBank/DDBJ databases">
        <authorList>
            <person name="Huq M.A."/>
        </authorList>
    </citation>
    <scope>NUCLEOTIDE SEQUENCE [LARGE SCALE GENOMIC DNA]</scope>
    <source>
        <strain evidence="5 6">MAH-18</strain>
    </source>
</reference>
<protein>
    <submittedName>
        <fullName evidence="5">Prolyl oligopeptidase family serine peptidase</fullName>
    </submittedName>
</protein>
<keyword evidence="6" id="KW-1185">Reference proteome</keyword>
<dbReference type="EMBL" id="WSEK01000005">
    <property type="protein sequence ID" value="MVQ51815.1"/>
    <property type="molecule type" value="Genomic_DNA"/>
</dbReference>
<dbReference type="InterPro" id="IPR029058">
    <property type="entry name" value="AB_hydrolase_fold"/>
</dbReference>
<sequence>MMHYDLPLEELRDYRPVLPTPEDLEEFWQETLDALPDPAPSYAVVASGLVTVETWEVTFAGHDGAPVRAWLHLPAGPLRSDSLPGVVQFQGYNGGRGLPHEHVFWASAGYAHLVVDTRGQGSGWTTGATADPAGSGPAQPGFLTRGIDSRDTYYYRRVYADAVAAVEVLRGHPLVDPSRVAVAGGSQGGGISTSVAALAPSSVAAVLPDVPFLCDFRRATSVAQAEPYLELVRYLAAHRPSVPAVFATLSYFDAAVLAPRASAPALFSVALMDRTCPPSTVFAAFNAYGGPKSIEVYEFNDHEGGEAHHRVRQLAWLDGVLG</sequence>
<dbReference type="InterPro" id="IPR039069">
    <property type="entry name" value="CE7"/>
</dbReference>